<protein>
    <submittedName>
        <fullName evidence="1">C1q and tumor necrosis factor-related protein-like protein 4</fullName>
    </submittedName>
</protein>
<evidence type="ECO:0000313" key="2">
    <source>
        <dbReference type="Proteomes" id="UP000820818"/>
    </source>
</evidence>
<dbReference type="EMBL" id="WJBH02000006">
    <property type="protein sequence ID" value="KAI9557467.1"/>
    <property type="molecule type" value="Genomic_DNA"/>
</dbReference>
<dbReference type="SUPFAM" id="SSF56496">
    <property type="entry name" value="Fibrinogen C-terminal domain-like"/>
    <property type="match status" value="1"/>
</dbReference>
<accession>A0AAD5KRD0</accession>
<name>A0AAD5KRD0_9CRUS</name>
<sequence>MTQMSGEGKAVSSFDSLIQRLDKADERIQRQALRIRNSVGRLNVFLVRQNRTNNSQMRKLESIDEKLASDLKELFNSQQRQNYEIAELRRRWDSPQGKSLTRMPANCHDLKAVGHGLSGIYPVKADDHIEMVYCNMTLCKFDFKNKQKEQKECRS</sequence>
<dbReference type="InterPro" id="IPR036056">
    <property type="entry name" value="Fibrinogen-like_C"/>
</dbReference>
<proteinExistence type="predicted"/>
<reference evidence="1 2" key="1">
    <citation type="submission" date="2022-05" db="EMBL/GenBank/DDBJ databases">
        <title>A multi-omics perspective on studying reproductive biology in Daphnia sinensis.</title>
        <authorList>
            <person name="Jia J."/>
        </authorList>
    </citation>
    <scope>NUCLEOTIDE SEQUENCE [LARGE SCALE GENOMIC DNA]</scope>
    <source>
        <strain evidence="1 2">WSL</strain>
    </source>
</reference>
<dbReference type="Proteomes" id="UP000820818">
    <property type="component" value="Linkage Group LG6"/>
</dbReference>
<dbReference type="AlphaFoldDB" id="A0AAD5KRD0"/>
<keyword evidence="2" id="KW-1185">Reference proteome</keyword>
<evidence type="ECO:0000313" key="1">
    <source>
        <dbReference type="EMBL" id="KAI9557467.1"/>
    </source>
</evidence>
<comment type="caution">
    <text evidence="1">The sequence shown here is derived from an EMBL/GenBank/DDBJ whole genome shotgun (WGS) entry which is preliminary data.</text>
</comment>
<organism evidence="1 2">
    <name type="scientific">Daphnia sinensis</name>
    <dbReference type="NCBI Taxonomy" id="1820382"/>
    <lineage>
        <taxon>Eukaryota</taxon>
        <taxon>Metazoa</taxon>
        <taxon>Ecdysozoa</taxon>
        <taxon>Arthropoda</taxon>
        <taxon>Crustacea</taxon>
        <taxon>Branchiopoda</taxon>
        <taxon>Diplostraca</taxon>
        <taxon>Cladocera</taxon>
        <taxon>Anomopoda</taxon>
        <taxon>Daphniidae</taxon>
        <taxon>Daphnia</taxon>
        <taxon>Daphnia similis group</taxon>
    </lineage>
</organism>
<gene>
    <name evidence="1" type="ORF">GHT06_017295</name>
</gene>